<reference evidence="1 2" key="1">
    <citation type="submission" date="2012-08" db="EMBL/GenBank/DDBJ databases">
        <title>The Genome Sequence of Barnesiella intestinihominis YIT 11860.</title>
        <authorList>
            <consortium name="The Broad Institute Genome Sequencing Platform"/>
            <person name="Earl A."/>
            <person name="Ward D."/>
            <person name="Feldgarden M."/>
            <person name="Gevers D."/>
            <person name="Morotomi M."/>
            <person name="Walker B."/>
            <person name="Young S.K."/>
            <person name="Zeng Q."/>
            <person name="Gargeya S."/>
            <person name="Fitzgerald M."/>
            <person name="Haas B."/>
            <person name="Abouelleil A."/>
            <person name="Alvarado L."/>
            <person name="Arachchi H.M."/>
            <person name="Berlin A.M."/>
            <person name="Chapman S.B."/>
            <person name="Goldberg J."/>
            <person name="Griggs A."/>
            <person name="Gujja S."/>
            <person name="Hansen M."/>
            <person name="Howarth C."/>
            <person name="Imamovic A."/>
            <person name="Larimer J."/>
            <person name="McCowen C."/>
            <person name="Montmayeur A."/>
            <person name="Murphy C."/>
            <person name="Neiman D."/>
            <person name="Pearson M."/>
            <person name="Priest M."/>
            <person name="Roberts A."/>
            <person name="Saif S."/>
            <person name="Shea T."/>
            <person name="Sisk P."/>
            <person name="Sykes S."/>
            <person name="Wortman J."/>
            <person name="Nusbaum C."/>
            <person name="Birren B."/>
        </authorList>
    </citation>
    <scope>NUCLEOTIDE SEQUENCE [LARGE SCALE GENOMIC DNA]</scope>
    <source>
        <strain evidence="1 2">YIT 11860</strain>
    </source>
</reference>
<organism evidence="1 2">
    <name type="scientific">Barnesiella intestinihominis YIT 11860</name>
    <dbReference type="NCBI Taxonomy" id="742726"/>
    <lineage>
        <taxon>Bacteria</taxon>
        <taxon>Pseudomonadati</taxon>
        <taxon>Bacteroidota</taxon>
        <taxon>Bacteroidia</taxon>
        <taxon>Bacteroidales</taxon>
        <taxon>Barnesiellaceae</taxon>
        <taxon>Barnesiella</taxon>
    </lineage>
</organism>
<accession>K0XFM5</accession>
<dbReference type="Proteomes" id="UP000006044">
    <property type="component" value="Unassembled WGS sequence"/>
</dbReference>
<evidence type="ECO:0000313" key="1">
    <source>
        <dbReference type="EMBL" id="EJZ62740.1"/>
    </source>
</evidence>
<name>K0XFM5_9BACT</name>
<dbReference type="EMBL" id="ADLE01000015">
    <property type="protein sequence ID" value="EJZ62740.1"/>
    <property type="molecule type" value="Genomic_DNA"/>
</dbReference>
<gene>
    <name evidence="1" type="ORF">HMPREF9448_02091</name>
</gene>
<comment type="caution">
    <text evidence="1">The sequence shown here is derived from an EMBL/GenBank/DDBJ whole genome shotgun (WGS) entry which is preliminary data.</text>
</comment>
<keyword evidence="2" id="KW-1185">Reference proteome</keyword>
<protein>
    <submittedName>
        <fullName evidence="1">Uncharacterized protein</fullName>
    </submittedName>
</protein>
<evidence type="ECO:0000313" key="2">
    <source>
        <dbReference type="Proteomes" id="UP000006044"/>
    </source>
</evidence>
<dbReference type="AlphaFoldDB" id="K0XFM5"/>
<dbReference type="HOGENOM" id="CLU_2858637_0_0_10"/>
<proteinExistence type="predicted"/>
<dbReference type="STRING" id="742726.HMPREF9448_02091"/>
<sequence length="64" mass="7470">MVYPIRGSAKPLVDKQPAHACPYNKRRRLVVYYPTIKRILLIPNRGNILNAYIPNIFSKILFFP</sequence>